<dbReference type="Proteomes" id="UP001595698">
    <property type="component" value="Unassembled WGS sequence"/>
</dbReference>
<proteinExistence type="predicted"/>
<sequence>MSGVHGDVDLGHTVAGWTGCLIGLAGFSAVGLAMCAGWAPGLWLGAGVILCAGLVTWALHLAGWGKPSGPRPAGRRDWRVKDPMTGHRDCLACRLAGRA</sequence>
<evidence type="ECO:0000313" key="2">
    <source>
        <dbReference type="EMBL" id="MFC3985161.1"/>
    </source>
</evidence>
<dbReference type="RefSeq" id="WP_352015778.1">
    <property type="nucleotide sequence ID" value="NZ_JBHSBC010000041.1"/>
</dbReference>
<organism evidence="2 3">
    <name type="scientific">Streptosporangium jomthongense</name>
    <dbReference type="NCBI Taxonomy" id="1193683"/>
    <lineage>
        <taxon>Bacteria</taxon>
        <taxon>Bacillati</taxon>
        <taxon>Actinomycetota</taxon>
        <taxon>Actinomycetes</taxon>
        <taxon>Streptosporangiales</taxon>
        <taxon>Streptosporangiaceae</taxon>
        <taxon>Streptosporangium</taxon>
    </lineage>
</organism>
<protein>
    <submittedName>
        <fullName evidence="2">HGxxPAAW family protein</fullName>
    </submittedName>
</protein>
<gene>
    <name evidence="2" type="ORF">ACFOYY_33885</name>
</gene>
<keyword evidence="1" id="KW-0812">Transmembrane</keyword>
<dbReference type="NCBIfam" id="NF041681">
    <property type="entry name" value="HGxxPAAW"/>
    <property type="match status" value="1"/>
</dbReference>
<dbReference type="EMBL" id="JBHSBC010000041">
    <property type="protein sequence ID" value="MFC3985161.1"/>
    <property type="molecule type" value="Genomic_DNA"/>
</dbReference>
<keyword evidence="3" id="KW-1185">Reference proteome</keyword>
<reference evidence="3" key="1">
    <citation type="journal article" date="2019" name="Int. J. Syst. Evol. Microbiol.">
        <title>The Global Catalogue of Microorganisms (GCM) 10K type strain sequencing project: providing services to taxonomists for standard genome sequencing and annotation.</title>
        <authorList>
            <consortium name="The Broad Institute Genomics Platform"/>
            <consortium name="The Broad Institute Genome Sequencing Center for Infectious Disease"/>
            <person name="Wu L."/>
            <person name="Ma J."/>
        </authorList>
    </citation>
    <scope>NUCLEOTIDE SEQUENCE [LARGE SCALE GENOMIC DNA]</scope>
    <source>
        <strain evidence="3">TBRC 7912</strain>
    </source>
</reference>
<evidence type="ECO:0000256" key="1">
    <source>
        <dbReference type="SAM" id="Phobius"/>
    </source>
</evidence>
<name>A0ABV8FB75_9ACTN</name>
<keyword evidence="1" id="KW-0472">Membrane</keyword>
<evidence type="ECO:0000313" key="3">
    <source>
        <dbReference type="Proteomes" id="UP001595698"/>
    </source>
</evidence>
<feature type="transmembrane region" description="Helical" evidence="1">
    <location>
        <begin position="14"/>
        <end position="35"/>
    </location>
</feature>
<feature type="transmembrane region" description="Helical" evidence="1">
    <location>
        <begin position="42"/>
        <end position="62"/>
    </location>
</feature>
<comment type="caution">
    <text evidence="2">The sequence shown here is derived from an EMBL/GenBank/DDBJ whole genome shotgun (WGS) entry which is preliminary data.</text>
</comment>
<keyword evidence="1" id="KW-1133">Transmembrane helix</keyword>
<accession>A0ABV8FB75</accession>